<gene>
    <name evidence="1" type="ORF">CC80DRAFT_489403</name>
</gene>
<proteinExistence type="predicted"/>
<reference evidence="1" key="1">
    <citation type="journal article" date="2020" name="Stud. Mycol.">
        <title>101 Dothideomycetes genomes: a test case for predicting lifestyles and emergence of pathogens.</title>
        <authorList>
            <person name="Haridas S."/>
            <person name="Albert R."/>
            <person name="Binder M."/>
            <person name="Bloem J."/>
            <person name="Labutti K."/>
            <person name="Salamov A."/>
            <person name="Andreopoulos B."/>
            <person name="Baker S."/>
            <person name="Barry K."/>
            <person name="Bills G."/>
            <person name="Bluhm B."/>
            <person name="Cannon C."/>
            <person name="Castanera R."/>
            <person name="Culley D."/>
            <person name="Daum C."/>
            <person name="Ezra D."/>
            <person name="Gonzalez J."/>
            <person name="Henrissat B."/>
            <person name="Kuo A."/>
            <person name="Liang C."/>
            <person name="Lipzen A."/>
            <person name="Lutzoni F."/>
            <person name="Magnuson J."/>
            <person name="Mondo S."/>
            <person name="Nolan M."/>
            <person name="Ohm R."/>
            <person name="Pangilinan J."/>
            <person name="Park H.-J."/>
            <person name="Ramirez L."/>
            <person name="Alfaro M."/>
            <person name="Sun H."/>
            <person name="Tritt A."/>
            <person name="Yoshinaga Y."/>
            <person name="Zwiers L.-H."/>
            <person name="Turgeon B."/>
            <person name="Goodwin S."/>
            <person name="Spatafora J."/>
            <person name="Crous P."/>
            <person name="Grigoriev I."/>
        </authorList>
    </citation>
    <scope>NUCLEOTIDE SEQUENCE</scope>
    <source>
        <strain evidence="1">CBS 675.92</strain>
    </source>
</reference>
<dbReference type="EMBL" id="ML976983">
    <property type="protein sequence ID" value="KAF1960200.1"/>
    <property type="molecule type" value="Genomic_DNA"/>
</dbReference>
<dbReference type="Proteomes" id="UP000800035">
    <property type="component" value="Unassembled WGS sequence"/>
</dbReference>
<name>A0A6A5U793_9PLEO</name>
<keyword evidence="2" id="KW-1185">Reference proteome</keyword>
<organism evidence="1 2">
    <name type="scientific">Byssothecium circinans</name>
    <dbReference type="NCBI Taxonomy" id="147558"/>
    <lineage>
        <taxon>Eukaryota</taxon>
        <taxon>Fungi</taxon>
        <taxon>Dikarya</taxon>
        <taxon>Ascomycota</taxon>
        <taxon>Pezizomycotina</taxon>
        <taxon>Dothideomycetes</taxon>
        <taxon>Pleosporomycetidae</taxon>
        <taxon>Pleosporales</taxon>
        <taxon>Massarineae</taxon>
        <taxon>Massarinaceae</taxon>
        <taxon>Byssothecium</taxon>
    </lineage>
</organism>
<accession>A0A6A5U793</accession>
<evidence type="ECO:0000313" key="2">
    <source>
        <dbReference type="Proteomes" id="UP000800035"/>
    </source>
</evidence>
<sequence length="57" mass="6152">MACDRVSEWVLAMATASGAAPWKDERRSIVLAWVLEARVLVAIAVGSYRGGVAARTY</sequence>
<protein>
    <submittedName>
        <fullName evidence="1">Uncharacterized protein</fullName>
    </submittedName>
</protein>
<evidence type="ECO:0000313" key="1">
    <source>
        <dbReference type="EMBL" id="KAF1960200.1"/>
    </source>
</evidence>
<dbReference type="AlphaFoldDB" id="A0A6A5U793"/>